<dbReference type="Proteomes" id="UP001203136">
    <property type="component" value="Unassembled WGS sequence"/>
</dbReference>
<dbReference type="InterPro" id="IPR036388">
    <property type="entry name" value="WH-like_DNA-bd_sf"/>
</dbReference>
<evidence type="ECO:0000313" key="3">
    <source>
        <dbReference type="EMBL" id="MCK0088670.1"/>
    </source>
</evidence>
<dbReference type="AlphaFoldDB" id="A0AAW5EYY0"/>
<name>A0AAW5EYY0_CLOSY</name>
<protein>
    <recommendedName>
        <fullName evidence="1">LexA repressor DNA-binding domain-containing protein</fullName>
    </recommendedName>
</protein>
<evidence type="ECO:0000313" key="4">
    <source>
        <dbReference type="Proteomes" id="UP001203136"/>
    </source>
</evidence>
<feature type="domain" description="LexA repressor DNA-binding" evidence="1">
    <location>
        <begin position="6"/>
        <end position="61"/>
    </location>
</feature>
<organism evidence="2 4">
    <name type="scientific">Clostridium symbiosum</name>
    <name type="common">Bacteroides symbiosus</name>
    <dbReference type="NCBI Taxonomy" id="1512"/>
    <lineage>
        <taxon>Bacteria</taxon>
        <taxon>Bacillati</taxon>
        <taxon>Bacillota</taxon>
        <taxon>Clostridia</taxon>
        <taxon>Lachnospirales</taxon>
        <taxon>Lachnospiraceae</taxon>
        <taxon>Otoolea</taxon>
    </lineage>
</organism>
<dbReference type="InterPro" id="IPR006199">
    <property type="entry name" value="LexA_DNA-bd_dom"/>
</dbReference>
<gene>
    <name evidence="2" type="ORF">K5I21_04875</name>
    <name evidence="3" type="ORF">K5I21_22975</name>
</gene>
<sequence>MKTKETVKQVIVDYIQEYDYAPSIREIADIAYCAQSTAHQYVRELLRSGELETSHPGMPRALRLPERRYRIDSRALKEVIVGLAGCDGEDDYARGWDDAFEAIMRAMDKMRI</sequence>
<comment type="caution">
    <text evidence="2">The sequence shown here is derived from an EMBL/GenBank/DDBJ whole genome shotgun (WGS) entry which is preliminary data.</text>
</comment>
<dbReference type="SUPFAM" id="SSF46785">
    <property type="entry name" value="Winged helix' DNA-binding domain"/>
    <property type="match status" value="1"/>
</dbReference>
<accession>A0AAW5EYY0</accession>
<dbReference type="EMBL" id="JAINVB010000001">
    <property type="protein sequence ID" value="MCK0088670.1"/>
    <property type="molecule type" value="Genomic_DNA"/>
</dbReference>
<dbReference type="InterPro" id="IPR036390">
    <property type="entry name" value="WH_DNA-bd_sf"/>
</dbReference>
<dbReference type="RefSeq" id="WP_024739742.1">
    <property type="nucleotide sequence ID" value="NZ_JAINVB010000001.1"/>
</dbReference>
<dbReference type="GO" id="GO:0004252">
    <property type="term" value="F:serine-type endopeptidase activity"/>
    <property type="evidence" value="ECO:0007669"/>
    <property type="project" value="InterPro"/>
</dbReference>
<proteinExistence type="predicted"/>
<dbReference type="Pfam" id="PF01726">
    <property type="entry name" value="LexA_DNA_bind"/>
    <property type="match status" value="1"/>
</dbReference>
<evidence type="ECO:0000259" key="1">
    <source>
        <dbReference type="Pfam" id="PF01726"/>
    </source>
</evidence>
<reference evidence="2" key="1">
    <citation type="journal article" date="2022" name="Cell Host Microbe">
        <title>Colonization of the live biotherapeutic product VE303 and modulation of the microbiota and metabolites in healthy volunteers.</title>
        <authorList>
            <person name="Dsouza M."/>
            <person name="Menon R."/>
            <person name="Crossette E."/>
            <person name="Bhattarai S.K."/>
            <person name="Schneider J."/>
            <person name="Kim Y.G."/>
            <person name="Reddy S."/>
            <person name="Caballero S."/>
            <person name="Felix C."/>
            <person name="Cornacchione L."/>
            <person name="Hendrickson J."/>
            <person name="Watson A.R."/>
            <person name="Minot S.S."/>
            <person name="Greenfield N."/>
            <person name="Schopf L."/>
            <person name="Szabady R."/>
            <person name="Patarroyo J."/>
            <person name="Smith W."/>
            <person name="Harrison P."/>
            <person name="Kuijper E.J."/>
            <person name="Kelly C.P."/>
            <person name="Olle B."/>
            <person name="Bobilev D."/>
            <person name="Silber J.L."/>
            <person name="Bucci V."/>
            <person name="Roberts B."/>
            <person name="Faith J."/>
            <person name="Norman J.M."/>
        </authorList>
    </citation>
    <scope>NUCLEOTIDE SEQUENCE</scope>
    <source>
        <strain evidence="2">VE303-04</strain>
    </source>
</reference>
<dbReference type="Gene3D" id="1.10.10.10">
    <property type="entry name" value="Winged helix-like DNA-binding domain superfamily/Winged helix DNA-binding domain"/>
    <property type="match status" value="1"/>
</dbReference>
<dbReference type="GO" id="GO:0006508">
    <property type="term" value="P:proteolysis"/>
    <property type="evidence" value="ECO:0007669"/>
    <property type="project" value="InterPro"/>
</dbReference>
<evidence type="ECO:0000313" key="2">
    <source>
        <dbReference type="EMBL" id="MCK0085211.1"/>
    </source>
</evidence>
<dbReference type="EMBL" id="JAINVB010000001">
    <property type="protein sequence ID" value="MCK0085211.1"/>
    <property type="molecule type" value="Genomic_DNA"/>
</dbReference>